<comment type="caution">
    <text evidence="1">The sequence shown here is derived from an EMBL/GenBank/DDBJ whole genome shotgun (WGS) entry which is preliminary data.</text>
</comment>
<sequence length="107" mass="11922">MEDLGIEVPKFVEPIPAVVKIGIPVPPVKNEPLSIIEQINEVIARLTANTQHAVKNIHLDDNGHQGVVVWVGMEHFEGVDEVPYPDVKQLIKAAVAKWEEETELKDK</sequence>
<name>A0A645D2X2_9ZZZZ</name>
<accession>A0A645D2X2</accession>
<gene>
    <name evidence="1" type="ORF">SDC9_130579</name>
</gene>
<protein>
    <submittedName>
        <fullName evidence="1">Uncharacterized protein</fullName>
    </submittedName>
</protein>
<reference evidence="1" key="1">
    <citation type="submission" date="2019-08" db="EMBL/GenBank/DDBJ databases">
        <authorList>
            <person name="Kucharzyk K."/>
            <person name="Murdoch R.W."/>
            <person name="Higgins S."/>
            <person name="Loffler F."/>
        </authorList>
    </citation>
    <scope>NUCLEOTIDE SEQUENCE</scope>
</reference>
<dbReference type="AlphaFoldDB" id="A0A645D2X2"/>
<proteinExistence type="predicted"/>
<dbReference type="EMBL" id="VSSQ01032292">
    <property type="protein sequence ID" value="MPM83515.1"/>
    <property type="molecule type" value="Genomic_DNA"/>
</dbReference>
<organism evidence="1">
    <name type="scientific">bioreactor metagenome</name>
    <dbReference type="NCBI Taxonomy" id="1076179"/>
    <lineage>
        <taxon>unclassified sequences</taxon>
        <taxon>metagenomes</taxon>
        <taxon>ecological metagenomes</taxon>
    </lineage>
</organism>
<evidence type="ECO:0000313" key="1">
    <source>
        <dbReference type="EMBL" id="MPM83515.1"/>
    </source>
</evidence>